<dbReference type="SMART" id="SM01049">
    <property type="entry name" value="Cache_2"/>
    <property type="match status" value="1"/>
</dbReference>
<dbReference type="GO" id="GO:0005886">
    <property type="term" value="C:plasma membrane"/>
    <property type="evidence" value="ECO:0007669"/>
    <property type="project" value="UniProtKB-SubCell"/>
</dbReference>
<keyword evidence="9" id="KW-1185">Reference proteome</keyword>
<proteinExistence type="predicted"/>
<keyword evidence="2" id="KW-1003">Cell membrane</keyword>
<keyword evidence="3" id="KW-0812">Transmembrane</keyword>
<reference evidence="8" key="2">
    <citation type="submission" date="2020-09" db="EMBL/GenBank/DDBJ databases">
        <authorList>
            <person name="Sun Q."/>
            <person name="Zhou Y."/>
        </authorList>
    </citation>
    <scope>NUCLEOTIDE SEQUENCE</scope>
    <source>
        <strain evidence="8">CGMCC 1.12214</strain>
    </source>
</reference>
<sequence length="154" mass="16830">MTKLLHGCAGAALAALFTLSGASAGEWATKDEAQAMVKKAVAFIKANGAPKAYETFTKKNPDFIDRDLYVVVYGLDGKVLAHGANDKLVGKDLLDSQDVDGKFFVKERVDLAKAKGTFWQEYKFVNPVTKKVEPKQMYCEKLDETAVCGGVYKL</sequence>
<organism evidence="8 9">
    <name type="scientific">Alsobacter metallidurans</name>
    <dbReference type="NCBI Taxonomy" id="340221"/>
    <lineage>
        <taxon>Bacteria</taxon>
        <taxon>Pseudomonadati</taxon>
        <taxon>Pseudomonadota</taxon>
        <taxon>Alphaproteobacteria</taxon>
        <taxon>Hyphomicrobiales</taxon>
        <taxon>Alsobacteraceae</taxon>
        <taxon>Alsobacter</taxon>
    </lineage>
</organism>
<feature type="domain" description="Single Cache" evidence="7">
    <location>
        <begin position="22"/>
        <end position="106"/>
    </location>
</feature>
<dbReference type="EMBL" id="BMES01000001">
    <property type="protein sequence ID" value="GGH06855.1"/>
    <property type="molecule type" value="Genomic_DNA"/>
</dbReference>
<evidence type="ECO:0000259" key="7">
    <source>
        <dbReference type="SMART" id="SM01049"/>
    </source>
</evidence>
<evidence type="ECO:0000256" key="2">
    <source>
        <dbReference type="ARBA" id="ARBA00022475"/>
    </source>
</evidence>
<protein>
    <recommendedName>
        <fullName evidence="7">Single Cache domain-containing protein</fullName>
    </recommendedName>
</protein>
<dbReference type="Gene3D" id="3.30.450.20">
    <property type="entry name" value="PAS domain"/>
    <property type="match status" value="1"/>
</dbReference>
<evidence type="ECO:0000313" key="9">
    <source>
        <dbReference type="Proteomes" id="UP000603912"/>
    </source>
</evidence>
<dbReference type="Pfam" id="PF17200">
    <property type="entry name" value="sCache_2"/>
    <property type="match status" value="1"/>
</dbReference>
<evidence type="ECO:0000256" key="6">
    <source>
        <dbReference type="SAM" id="SignalP"/>
    </source>
</evidence>
<evidence type="ECO:0000256" key="5">
    <source>
        <dbReference type="ARBA" id="ARBA00023136"/>
    </source>
</evidence>
<feature type="signal peptide" evidence="6">
    <location>
        <begin position="1"/>
        <end position="24"/>
    </location>
</feature>
<accession>A0A917I3I8</accession>
<dbReference type="InterPro" id="IPR033480">
    <property type="entry name" value="sCache_2"/>
</dbReference>
<keyword evidence="5" id="KW-0472">Membrane</keyword>
<reference evidence="8" key="1">
    <citation type="journal article" date="2014" name="Int. J. Syst. Evol. Microbiol.">
        <title>Complete genome sequence of Corynebacterium casei LMG S-19264T (=DSM 44701T), isolated from a smear-ripened cheese.</title>
        <authorList>
            <consortium name="US DOE Joint Genome Institute (JGI-PGF)"/>
            <person name="Walter F."/>
            <person name="Albersmeier A."/>
            <person name="Kalinowski J."/>
            <person name="Ruckert C."/>
        </authorList>
    </citation>
    <scope>NUCLEOTIDE SEQUENCE</scope>
    <source>
        <strain evidence="8">CGMCC 1.12214</strain>
    </source>
</reference>
<evidence type="ECO:0000256" key="4">
    <source>
        <dbReference type="ARBA" id="ARBA00022989"/>
    </source>
</evidence>
<evidence type="ECO:0000256" key="1">
    <source>
        <dbReference type="ARBA" id="ARBA00004651"/>
    </source>
</evidence>
<gene>
    <name evidence="8" type="ORF">GCM10007036_01350</name>
</gene>
<evidence type="ECO:0000313" key="8">
    <source>
        <dbReference type="EMBL" id="GGH06855.1"/>
    </source>
</evidence>
<comment type="caution">
    <text evidence="8">The sequence shown here is derived from an EMBL/GenBank/DDBJ whole genome shotgun (WGS) entry which is preliminary data.</text>
</comment>
<feature type="chain" id="PRO_5036857351" description="Single Cache domain-containing protein" evidence="6">
    <location>
        <begin position="25"/>
        <end position="154"/>
    </location>
</feature>
<comment type="subcellular location">
    <subcellularLocation>
        <location evidence="1">Cell membrane</location>
        <topology evidence="1">Multi-pass membrane protein</topology>
    </subcellularLocation>
</comment>
<keyword evidence="4" id="KW-1133">Transmembrane helix</keyword>
<dbReference type="RefSeq" id="WP_188515818.1">
    <property type="nucleotide sequence ID" value="NZ_BMES01000001.1"/>
</dbReference>
<dbReference type="Proteomes" id="UP000603912">
    <property type="component" value="Unassembled WGS sequence"/>
</dbReference>
<dbReference type="AlphaFoldDB" id="A0A917I3I8"/>
<keyword evidence="6" id="KW-0732">Signal</keyword>
<evidence type="ECO:0000256" key="3">
    <source>
        <dbReference type="ARBA" id="ARBA00022692"/>
    </source>
</evidence>
<name>A0A917I3I8_9HYPH</name>